<dbReference type="EMBL" id="LN877947">
    <property type="protein sequence ID" value="CUV04214.1"/>
    <property type="molecule type" value="Genomic_DNA"/>
</dbReference>
<dbReference type="VEuPathDB" id="CryptoDB:ChTU502y2012_412g0395"/>
<dbReference type="PANTHER" id="PTHR11800">
    <property type="entry name" value="DNA-DIRECTED RNA POLYMERASE"/>
    <property type="match status" value="1"/>
</dbReference>
<dbReference type="Proteomes" id="UP000199752">
    <property type="component" value="Chromosome 1"/>
</dbReference>
<evidence type="ECO:0000313" key="5">
    <source>
        <dbReference type="EMBL" id="CUV04214.1"/>
    </source>
</evidence>
<dbReference type="CDD" id="cd07031">
    <property type="entry name" value="RNAP_II_RPB3"/>
    <property type="match status" value="1"/>
</dbReference>
<feature type="domain" description="DNA-directed RNA polymerase RpoA/D/Rpb3-type" evidence="4">
    <location>
        <begin position="21"/>
        <end position="320"/>
    </location>
</feature>
<dbReference type="GO" id="GO:0046983">
    <property type="term" value="F:protein dimerization activity"/>
    <property type="evidence" value="ECO:0007669"/>
    <property type="project" value="InterPro"/>
</dbReference>
<dbReference type="SMART" id="SM00662">
    <property type="entry name" value="RPOLD"/>
    <property type="match status" value="1"/>
</dbReference>
<dbReference type="SUPFAM" id="SSF56553">
    <property type="entry name" value="Insert subdomain of RNA polymerase alpha subunit"/>
    <property type="match status" value="1"/>
</dbReference>
<dbReference type="InterPro" id="IPR022842">
    <property type="entry name" value="RNAP_Rpo3/Rpb3/RPAC1"/>
</dbReference>
<reference evidence="5" key="1">
    <citation type="submission" date="2015-08" db="EMBL/GenBank/DDBJ databases">
        <authorList>
            <person name="Babu N.S."/>
            <person name="Beckwith C.J."/>
            <person name="Beseler K.G."/>
            <person name="Brison A."/>
            <person name="Carone J.V."/>
            <person name="Caskin T.P."/>
            <person name="Diamond M."/>
            <person name="Durham M.E."/>
            <person name="Foxe J.M."/>
            <person name="Go M."/>
            <person name="Henderson B.A."/>
            <person name="Jones I.B."/>
            <person name="McGettigan J.A."/>
            <person name="Micheletti S.J."/>
            <person name="Nasrallah M.E."/>
            <person name="Ortiz D."/>
            <person name="Piller C.R."/>
            <person name="Privatt S.R."/>
            <person name="Schneider S.L."/>
            <person name="Sharp S."/>
            <person name="Smith T.C."/>
            <person name="Stanton J.D."/>
            <person name="Ullery H.E."/>
            <person name="Wilson R.J."/>
            <person name="Serrano M.G."/>
            <person name="Buck G."/>
            <person name="Lee V."/>
            <person name="Wang Y."/>
            <person name="Carvalho R."/>
            <person name="Voegtly L."/>
            <person name="Shi R."/>
            <person name="Duckworth R."/>
            <person name="Johnson A."/>
            <person name="Loviza R."/>
            <person name="Walstead R."/>
            <person name="Shah Z."/>
            <person name="Kiflezghi M."/>
            <person name="Wade K."/>
            <person name="Ball S.L."/>
            <person name="Bradley K.W."/>
            <person name="Asai D.J."/>
            <person name="Bowman C.A."/>
            <person name="Russell D.A."/>
            <person name="Pope W.H."/>
            <person name="Jacobs-Sera D."/>
            <person name="Hendrix R.W."/>
            <person name="Hatfull G.F."/>
        </authorList>
    </citation>
    <scope>NUCLEOTIDE SEQUENCE [LARGE SCALE GENOMIC DNA]</scope>
</reference>
<protein>
    <recommendedName>
        <fullName evidence="4">DNA-directed RNA polymerase RpoA/D/Rpb3-type domain-containing protein</fullName>
    </recommendedName>
</protein>
<dbReference type="InterPro" id="IPR011263">
    <property type="entry name" value="DNA-dir_RNA_pol_RpoA/D/Rpb3"/>
</dbReference>
<dbReference type="InterPro" id="IPR036603">
    <property type="entry name" value="RBP11-like"/>
</dbReference>
<dbReference type="AlphaFoldDB" id="A0A0S4TAH0"/>
<dbReference type="HAMAP" id="MF_00320">
    <property type="entry name" value="RNApol_arch_Rpo3"/>
    <property type="match status" value="1"/>
</dbReference>
<dbReference type="Pfam" id="PF01193">
    <property type="entry name" value="RNA_pol_L"/>
    <property type="match status" value="1"/>
</dbReference>
<dbReference type="OrthoDB" id="270173at2759"/>
<dbReference type="SUPFAM" id="SSF55257">
    <property type="entry name" value="RBP11-like subunits of RNA polymerase"/>
    <property type="match status" value="1"/>
</dbReference>
<name>A0A0S4TAH0_CRYHO</name>
<dbReference type="VEuPathDB" id="CryptoDB:Chro.10306"/>
<dbReference type="PANTHER" id="PTHR11800:SF2">
    <property type="entry name" value="DNA-DIRECTED RNA POLYMERASE II SUBUNIT RPB3"/>
    <property type="match status" value="1"/>
</dbReference>
<dbReference type="Pfam" id="PF01000">
    <property type="entry name" value="RNA_pol_A_bac"/>
    <property type="match status" value="1"/>
</dbReference>
<evidence type="ECO:0000256" key="1">
    <source>
        <dbReference type="ARBA" id="ARBA00022478"/>
    </source>
</evidence>
<dbReference type="GO" id="GO:0005665">
    <property type="term" value="C:RNA polymerase II, core complex"/>
    <property type="evidence" value="ECO:0007669"/>
    <property type="project" value="TreeGrafter"/>
</dbReference>
<dbReference type="Gene3D" id="3.30.1360.10">
    <property type="entry name" value="RNA polymerase, RBP11-like subunit"/>
    <property type="match status" value="1"/>
</dbReference>
<dbReference type="InterPro" id="IPR011262">
    <property type="entry name" value="DNA-dir_RNA_pol_insert"/>
</dbReference>
<evidence type="ECO:0000256" key="3">
    <source>
        <dbReference type="ARBA" id="ARBA00025804"/>
    </source>
</evidence>
<organism evidence="5">
    <name type="scientific">Cryptosporidium hominis</name>
    <dbReference type="NCBI Taxonomy" id="237895"/>
    <lineage>
        <taxon>Eukaryota</taxon>
        <taxon>Sar</taxon>
        <taxon>Alveolata</taxon>
        <taxon>Apicomplexa</taxon>
        <taxon>Conoidasida</taxon>
        <taxon>Coccidia</taxon>
        <taxon>Eucoccidiorida</taxon>
        <taxon>Eimeriorina</taxon>
        <taxon>Cryptosporidiidae</taxon>
        <taxon>Cryptosporidium</taxon>
    </lineage>
</organism>
<dbReference type="InterPro" id="IPR036643">
    <property type="entry name" value="RNApol_insert_sf"/>
</dbReference>
<evidence type="ECO:0000256" key="2">
    <source>
        <dbReference type="ARBA" id="ARBA00023163"/>
    </source>
</evidence>
<dbReference type="GO" id="GO:0003899">
    <property type="term" value="F:DNA-directed RNA polymerase activity"/>
    <property type="evidence" value="ECO:0007669"/>
    <property type="project" value="InterPro"/>
</dbReference>
<dbReference type="GO" id="GO:0006366">
    <property type="term" value="P:transcription by RNA polymerase II"/>
    <property type="evidence" value="ECO:0007669"/>
    <property type="project" value="TreeGrafter"/>
</dbReference>
<dbReference type="Gene3D" id="2.170.120.12">
    <property type="entry name" value="DNA-directed RNA polymerase, insert domain"/>
    <property type="match status" value="1"/>
</dbReference>
<accession>A0A0S4TAH0</accession>
<dbReference type="VEuPathDB" id="CryptoDB:CHUDEA1_2710"/>
<dbReference type="VEuPathDB" id="CryptoDB:GY17_00001281"/>
<keyword evidence="1" id="KW-0240">DNA-directed RNA polymerase</keyword>
<gene>
    <name evidence="5" type="ORF">CHUDEA1_2710</name>
</gene>
<proteinExistence type="inferred from homology"/>
<sequence>MMLGKGMRSPKAEITELTPNSIRFTLSNTDLSMANTLRRIILAEIPTLAIDLVTMIDNTSVLHDEFIVHRMGLIPLDSTNIRDFNFKDRCECQERCNKCSVEYLLDVTCEGGATRNVTHYDIQPVATSTLVPMPVPKKDDSVDGMNNGILIAKLGPGQRIAMRMTACKGIGKFHAKWIPVSVATFTNEADVRINYSLSSNLTLKQRKEIVNCCPKDVFALGGNTSKTEYALNKNSTYSTKTKTEELPDLEVVSSKSCIFCNECVNLTKNYGYINPALIRVDTKPDKFHFLVESTGALPVESIVELAFEILQEKLNTLSRGVARSETAQSGLDTNGSGGVNITADERAMDLVLDLS</sequence>
<comment type="similarity">
    <text evidence="3">Belongs to the archaeal Rpo3/eukaryotic RPB3 RNA polymerase subunit family.</text>
</comment>
<evidence type="ECO:0000259" key="4">
    <source>
        <dbReference type="SMART" id="SM00662"/>
    </source>
</evidence>
<dbReference type="NCBIfam" id="NF001988">
    <property type="entry name" value="PRK00783.1"/>
    <property type="match status" value="1"/>
</dbReference>
<dbReference type="InterPro" id="IPR050518">
    <property type="entry name" value="Rpo3/RPB3_RNA_Pol_subunit"/>
</dbReference>
<keyword evidence="2" id="KW-0804">Transcription</keyword>